<name>A0A081C627_VECG1</name>
<protein>
    <submittedName>
        <fullName evidence="3">Putative oxidoreductase</fullName>
    </submittedName>
</protein>
<dbReference type="HOGENOM" id="CLU_007884_4_1_0"/>
<dbReference type="Pfam" id="PF01266">
    <property type="entry name" value="DAO"/>
    <property type="match status" value="1"/>
</dbReference>
<accession>A0A081C627</accession>
<sequence length="387" mass="43066">MSKNSYDVIIIGAGSIGNPTAFFLAEAGFKVLVLEQFASVGQGSNKAAIGGVRATHSDPAKINLCLQSIEVFSTWEQRYGDHIGWVQGGYSFVAYRDKEEQALKELLNIQKEYGLHIDWLDKDMLLEVIPSLNPEGLRGGTYSPHDGSASPLLSAAAFYRMATKHKAHYRFQEHVTAFEIKGNRVLSVQTDKGRYAADAIINAAGPWAREVSQMAKVDVPVTPDSHEAGVTEAVARFLTPMVVDMRPTSDSANYYFYQHDTGQLIFCITPHPSIWGTDRRETSIFLPQIARRMVNLIPRLQYLKVRRTWRGLYPMTPDGVPIVGKLPQLENFIFAVGMCGQGFMLGPGVGKVLTRLLKNELDRQDHRILDDLRPGRNFGGRGQEKLA</sequence>
<gene>
    <name evidence="3" type="ORF">U27_07019</name>
</gene>
<dbReference type="Gene3D" id="3.30.9.10">
    <property type="entry name" value="D-Amino Acid Oxidase, subunit A, domain 2"/>
    <property type="match status" value="1"/>
</dbReference>
<proteinExistence type="predicted"/>
<dbReference type="STRING" id="1499967.U27_07019"/>
<evidence type="ECO:0000313" key="4">
    <source>
        <dbReference type="Proteomes" id="UP000030661"/>
    </source>
</evidence>
<dbReference type="Proteomes" id="UP000030661">
    <property type="component" value="Unassembled WGS sequence"/>
</dbReference>
<evidence type="ECO:0000313" key="3">
    <source>
        <dbReference type="EMBL" id="GAK60032.1"/>
    </source>
</evidence>
<organism evidence="3">
    <name type="scientific">Vecturithrix granuli</name>
    <dbReference type="NCBI Taxonomy" id="1499967"/>
    <lineage>
        <taxon>Bacteria</taxon>
        <taxon>Candidatus Moduliflexota</taxon>
        <taxon>Candidatus Vecturitrichia</taxon>
        <taxon>Candidatus Vecturitrichales</taxon>
        <taxon>Candidatus Vecturitrichaceae</taxon>
        <taxon>Candidatus Vecturithrix</taxon>
    </lineage>
</organism>
<dbReference type="AlphaFoldDB" id="A0A081C627"/>
<dbReference type="EMBL" id="DF820471">
    <property type="protein sequence ID" value="GAK60032.1"/>
    <property type="molecule type" value="Genomic_DNA"/>
</dbReference>
<feature type="domain" description="FAD dependent oxidoreductase" evidence="2">
    <location>
        <begin position="7"/>
        <end position="356"/>
    </location>
</feature>
<dbReference type="InterPro" id="IPR036188">
    <property type="entry name" value="FAD/NAD-bd_sf"/>
</dbReference>
<keyword evidence="4" id="KW-1185">Reference proteome</keyword>
<keyword evidence="1" id="KW-0560">Oxidoreductase</keyword>
<dbReference type="GO" id="GO:0016491">
    <property type="term" value="F:oxidoreductase activity"/>
    <property type="evidence" value="ECO:0007669"/>
    <property type="project" value="UniProtKB-KW"/>
</dbReference>
<dbReference type="PANTHER" id="PTHR13847:SF287">
    <property type="entry name" value="FAD-DEPENDENT OXIDOREDUCTASE DOMAIN-CONTAINING PROTEIN 1"/>
    <property type="match status" value="1"/>
</dbReference>
<dbReference type="PANTHER" id="PTHR13847">
    <property type="entry name" value="SARCOSINE DEHYDROGENASE-RELATED"/>
    <property type="match status" value="1"/>
</dbReference>
<dbReference type="eggNOG" id="COG0665">
    <property type="taxonomic scope" value="Bacteria"/>
</dbReference>
<evidence type="ECO:0000259" key="2">
    <source>
        <dbReference type="Pfam" id="PF01266"/>
    </source>
</evidence>
<reference evidence="3" key="1">
    <citation type="journal article" date="2015" name="PeerJ">
        <title>First genomic representation of candidate bacterial phylum KSB3 points to enhanced environmental sensing as a trigger of wastewater bulking.</title>
        <authorList>
            <person name="Sekiguchi Y."/>
            <person name="Ohashi A."/>
            <person name="Parks D.H."/>
            <person name="Yamauchi T."/>
            <person name="Tyson G.W."/>
            <person name="Hugenholtz P."/>
        </authorList>
    </citation>
    <scope>NUCLEOTIDE SEQUENCE [LARGE SCALE GENOMIC DNA]</scope>
</reference>
<dbReference type="SUPFAM" id="SSF51905">
    <property type="entry name" value="FAD/NAD(P)-binding domain"/>
    <property type="match status" value="1"/>
</dbReference>
<dbReference type="GO" id="GO:0005737">
    <property type="term" value="C:cytoplasm"/>
    <property type="evidence" value="ECO:0007669"/>
    <property type="project" value="TreeGrafter"/>
</dbReference>
<evidence type="ECO:0000256" key="1">
    <source>
        <dbReference type="ARBA" id="ARBA00023002"/>
    </source>
</evidence>
<dbReference type="InterPro" id="IPR006076">
    <property type="entry name" value="FAD-dep_OxRdtase"/>
</dbReference>
<dbReference type="Gene3D" id="3.50.50.60">
    <property type="entry name" value="FAD/NAD(P)-binding domain"/>
    <property type="match status" value="1"/>
</dbReference>